<dbReference type="GO" id="GO:0003995">
    <property type="term" value="F:acyl-CoA dehydrogenase activity"/>
    <property type="evidence" value="ECO:0007669"/>
    <property type="project" value="InterPro"/>
</dbReference>
<keyword evidence="5" id="KW-0560">Oxidoreductase</keyword>
<evidence type="ECO:0000256" key="1">
    <source>
        <dbReference type="ARBA" id="ARBA00001974"/>
    </source>
</evidence>
<dbReference type="GO" id="GO:0050660">
    <property type="term" value="F:flavin adenine dinucleotide binding"/>
    <property type="evidence" value="ECO:0007669"/>
    <property type="project" value="InterPro"/>
</dbReference>
<evidence type="ECO:0000313" key="10">
    <source>
        <dbReference type="Proteomes" id="UP000782312"/>
    </source>
</evidence>
<dbReference type="InterPro" id="IPR037069">
    <property type="entry name" value="AcylCoA_DH/ox_N_sf"/>
</dbReference>
<dbReference type="PANTHER" id="PTHR43884:SF37">
    <property type="entry name" value="ACYL-COA DEHYDROGENASE"/>
    <property type="match status" value="1"/>
</dbReference>
<dbReference type="InterPro" id="IPR036250">
    <property type="entry name" value="AcylCo_DH-like_C"/>
</dbReference>
<evidence type="ECO:0000259" key="6">
    <source>
        <dbReference type="Pfam" id="PF00441"/>
    </source>
</evidence>
<evidence type="ECO:0000256" key="4">
    <source>
        <dbReference type="ARBA" id="ARBA00022827"/>
    </source>
</evidence>
<feature type="domain" description="Acyl-CoA dehydrogenase/oxidase C-terminal" evidence="6">
    <location>
        <begin position="250"/>
        <end position="388"/>
    </location>
</feature>
<dbReference type="Pfam" id="PF00441">
    <property type="entry name" value="Acyl-CoA_dh_1"/>
    <property type="match status" value="1"/>
</dbReference>
<dbReference type="InterPro" id="IPR013786">
    <property type="entry name" value="AcylCoA_DH/ox_N"/>
</dbReference>
<keyword evidence="3 5" id="KW-0285">Flavoprotein</keyword>
<dbReference type="InterPro" id="IPR009075">
    <property type="entry name" value="AcylCo_DH/oxidase_C"/>
</dbReference>
<comment type="cofactor">
    <cofactor evidence="1 5">
        <name>FAD</name>
        <dbReference type="ChEBI" id="CHEBI:57692"/>
    </cofactor>
</comment>
<organism evidence="9 10">
    <name type="scientific">Tectimicrobiota bacterium</name>
    <dbReference type="NCBI Taxonomy" id="2528274"/>
    <lineage>
        <taxon>Bacteria</taxon>
        <taxon>Pseudomonadati</taxon>
        <taxon>Nitrospinota/Tectimicrobiota group</taxon>
        <taxon>Candidatus Tectimicrobiota</taxon>
    </lineage>
</organism>
<dbReference type="PROSITE" id="PS00073">
    <property type="entry name" value="ACYL_COA_DH_2"/>
    <property type="match status" value="1"/>
</dbReference>
<dbReference type="InterPro" id="IPR006091">
    <property type="entry name" value="Acyl-CoA_Oxase/DH_mid-dom"/>
</dbReference>
<dbReference type="SUPFAM" id="SSF47203">
    <property type="entry name" value="Acyl-CoA dehydrogenase C-terminal domain-like"/>
    <property type="match status" value="1"/>
</dbReference>
<proteinExistence type="inferred from homology"/>
<dbReference type="PANTHER" id="PTHR43884">
    <property type="entry name" value="ACYL-COA DEHYDROGENASE"/>
    <property type="match status" value="1"/>
</dbReference>
<evidence type="ECO:0000313" key="9">
    <source>
        <dbReference type="EMBL" id="MBI3128683.1"/>
    </source>
</evidence>
<feature type="domain" description="Acyl-CoA dehydrogenase/oxidase N-terminal" evidence="8">
    <location>
        <begin position="6"/>
        <end position="119"/>
    </location>
</feature>
<evidence type="ECO:0000259" key="7">
    <source>
        <dbReference type="Pfam" id="PF02770"/>
    </source>
</evidence>
<comment type="similarity">
    <text evidence="2 5">Belongs to the acyl-CoA dehydrogenase family.</text>
</comment>
<dbReference type="EMBL" id="JACPUR010000035">
    <property type="protein sequence ID" value="MBI3128683.1"/>
    <property type="molecule type" value="Genomic_DNA"/>
</dbReference>
<dbReference type="Gene3D" id="1.20.140.10">
    <property type="entry name" value="Butyryl-CoA Dehydrogenase, subunit A, domain 3"/>
    <property type="match status" value="1"/>
</dbReference>
<dbReference type="Proteomes" id="UP000782312">
    <property type="component" value="Unassembled WGS sequence"/>
</dbReference>
<accession>A0A932MPB7</accession>
<keyword evidence="4 5" id="KW-0274">FAD</keyword>
<dbReference type="SUPFAM" id="SSF56645">
    <property type="entry name" value="Acyl-CoA dehydrogenase NM domain-like"/>
    <property type="match status" value="1"/>
</dbReference>
<dbReference type="AlphaFoldDB" id="A0A932MPB7"/>
<dbReference type="InterPro" id="IPR009100">
    <property type="entry name" value="AcylCoA_DH/oxidase_NM_dom_sf"/>
</dbReference>
<evidence type="ECO:0000256" key="5">
    <source>
        <dbReference type="RuleBase" id="RU362125"/>
    </source>
</evidence>
<comment type="caution">
    <text evidence="9">The sequence shown here is derived from an EMBL/GenBank/DDBJ whole genome shotgun (WGS) entry which is preliminary data.</text>
</comment>
<dbReference type="Gene3D" id="2.40.110.10">
    <property type="entry name" value="Butyryl-CoA Dehydrogenase, subunit A, domain 2"/>
    <property type="match status" value="1"/>
</dbReference>
<dbReference type="Pfam" id="PF02770">
    <property type="entry name" value="Acyl-CoA_dh_M"/>
    <property type="match status" value="1"/>
</dbReference>
<sequence>MDFALTDEQRALQAMARDFATKVVRPVAAEYDRKPDPADCVPWDVLEKGSKLGLRTLALGEKHGGGGCDMLTLSIVGEELGAGDLGVAATFDQTWKFSPIIEHWTNDEQKARFLPGFVKDHRYHLATAMTEPDSGTDHVLPYAVPGKGLQTRAERVGDVYRINGTKQFISNGGTASLYIAYTRTDKSKGGYHGMTAFLVPADAPGFKVTRRHDKMGRRLLSNGTLVFDNCEVPVKNLLGKENGAEELRTSRIARGRGGYGATVLGTGRAAFEEAVEYSKQRVQGGKFIGEHQAVAQMIGEMYTRLETARMILWRTSWAVDHAETFDPKLSWATKVFCSESAYEVCRLALEVHGGLGYMRECPIEKYLRDAISFLHGAGNNHIFRIKISGNITGFPVH</sequence>
<dbReference type="InterPro" id="IPR046373">
    <property type="entry name" value="Acyl-CoA_Oxase/DH_mid-dom_sf"/>
</dbReference>
<dbReference type="Pfam" id="PF02771">
    <property type="entry name" value="Acyl-CoA_dh_N"/>
    <property type="match status" value="1"/>
</dbReference>
<gene>
    <name evidence="9" type="ORF">HYZ11_13850</name>
</gene>
<evidence type="ECO:0000256" key="2">
    <source>
        <dbReference type="ARBA" id="ARBA00009347"/>
    </source>
</evidence>
<feature type="domain" description="Acyl-CoA oxidase/dehydrogenase middle" evidence="7">
    <location>
        <begin position="126"/>
        <end position="230"/>
    </location>
</feature>
<name>A0A932MPB7_UNCTE</name>
<dbReference type="InterPro" id="IPR006089">
    <property type="entry name" value="Acyl-CoA_DH_CS"/>
</dbReference>
<evidence type="ECO:0000259" key="8">
    <source>
        <dbReference type="Pfam" id="PF02771"/>
    </source>
</evidence>
<evidence type="ECO:0000256" key="3">
    <source>
        <dbReference type="ARBA" id="ARBA00022630"/>
    </source>
</evidence>
<reference evidence="9" key="1">
    <citation type="submission" date="2020-07" db="EMBL/GenBank/DDBJ databases">
        <title>Huge and variable diversity of episymbiotic CPR bacteria and DPANN archaea in groundwater ecosystems.</title>
        <authorList>
            <person name="He C.Y."/>
            <person name="Keren R."/>
            <person name="Whittaker M."/>
            <person name="Farag I.F."/>
            <person name="Doudna J."/>
            <person name="Cate J.H.D."/>
            <person name="Banfield J.F."/>
        </authorList>
    </citation>
    <scope>NUCLEOTIDE SEQUENCE</scope>
    <source>
        <strain evidence="9">NC_groundwater_763_Ag_S-0.2um_68_21</strain>
    </source>
</reference>
<dbReference type="Gene3D" id="1.10.540.10">
    <property type="entry name" value="Acyl-CoA dehydrogenase/oxidase, N-terminal domain"/>
    <property type="match status" value="1"/>
</dbReference>
<protein>
    <submittedName>
        <fullName evidence="9">Acyl-CoA/acyl-ACP dehydrogenase</fullName>
    </submittedName>
</protein>